<accession>A0A2H0BFZ1</accession>
<dbReference type="GO" id="GO:0006979">
    <property type="term" value="P:response to oxidative stress"/>
    <property type="evidence" value="ECO:0007669"/>
    <property type="project" value="InterPro"/>
</dbReference>
<organism evidence="8 9">
    <name type="scientific">candidate division WWE3 bacterium CG22_combo_CG10-13_8_21_14_all_39_12</name>
    <dbReference type="NCBI Taxonomy" id="1975094"/>
    <lineage>
        <taxon>Bacteria</taxon>
        <taxon>Katanobacteria</taxon>
    </lineage>
</organism>
<keyword evidence="5" id="KW-0560">Oxidoreductase</keyword>
<dbReference type="GO" id="GO:0030091">
    <property type="term" value="P:protein repair"/>
    <property type="evidence" value="ECO:0007669"/>
    <property type="project" value="InterPro"/>
</dbReference>
<dbReference type="NCBIfam" id="NF004036">
    <property type="entry name" value="PRK05508.1"/>
    <property type="match status" value="1"/>
</dbReference>
<name>A0A2H0BFZ1_UNCKA</name>
<evidence type="ECO:0000259" key="7">
    <source>
        <dbReference type="PROSITE" id="PS51790"/>
    </source>
</evidence>
<evidence type="ECO:0000256" key="4">
    <source>
        <dbReference type="ARBA" id="ARBA00022833"/>
    </source>
</evidence>
<dbReference type="NCBIfam" id="TIGR00357">
    <property type="entry name" value="peptide-methionine (R)-S-oxide reductase MsrB"/>
    <property type="match status" value="1"/>
</dbReference>
<dbReference type="InterPro" id="IPR002579">
    <property type="entry name" value="Met_Sox_Rdtase_MsrB_dom"/>
</dbReference>
<evidence type="ECO:0000313" key="9">
    <source>
        <dbReference type="Proteomes" id="UP000228495"/>
    </source>
</evidence>
<dbReference type="GO" id="GO:0046872">
    <property type="term" value="F:metal ion binding"/>
    <property type="evidence" value="ECO:0007669"/>
    <property type="project" value="UniProtKB-KW"/>
</dbReference>
<protein>
    <recommendedName>
        <fullName evidence="2">peptide-methionine (R)-S-oxide reductase</fullName>
        <ecNumber evidence="2">1.8.4.12</ecNumber>
    </recommendedName>
</protein>
<reference evidence="8 9" key="1">
    <citation type="submission" date="2017-09" db="EMBL/GenBank/DDBJ databases">
        <title>Depth-based differentiation of microbial function through sediment-hosted aquifers and enrichment of novel symbionts in the deep terrestrial subsurface.</title>
        <authorList>
            <person name="Probst A.J."/>
            <person name="Ladd B."/>
            <person name="Jarett J.K."/>
            <person name="Geller-Mcgrath D.E."/>
            <person name="Sieber C.M."/>
            <person name="Emerson J.B."/>
            <person name="Anantharaman K."/>
            <person name="Thomas B.C."/>
            <person name="Malmstrom R."/>
            <person name="Stieglmeier M."/>
            <person name="Klingl A."/>
            <person name="Woyke T."/>
            <person name="Ryan C.M."/>
            <person name="Banfield J.F."/>
        </authorList>
    </citation>
    <scope>NUCLEOTIDE SEQUENCE [LARGE SCALE GENOMIC DNA]</scope>
    <source>
        <strain evidence="8">CG22_combo_CG10-13_8_21_14_all_39_12</strain>
    </source>
</reference>
<dbReference type="PANTHER" id="PTHR46081:SF8">
    <property type="entry name" value="PEPTIDE METHIONINE SULFOXIDE REDUCTASE 2"/>
    <property type="match status" value="1"/>
</dbReference>
<keyword evidence="3" id="KW-0479">Metal-binding</keyword>
<dbReference type="Proteomes" id="UP000228495">
    <property type="component" value="Unassembled WGS sequence"/>
</dbReference>
<evidence type="ECO:0000256" key="2">
    <source>
        <dbReference type="ARBA" id="ARBA00012499"/>
    </source>
</evidence>
<evidence type="ECO:0000256" key="6">
    <source>
        <dbReference type="ARBA" id="ARBA00048488"/>
    </source>
</evidence>
<dbReference type="PROSITE" id="PS51790">
    <property type="entry name" value="MSRB"/>
    <property type="match status" value="1"/>
</dbReference>
<evidence type="ECO:0000256" key="5">
    <source>
        <dbReference type="ARBA" id="ARBA00023002"/>
    </source>
</evidence>
<dbReference type="PANTHER" id="PTHR46081">
    <property type="entry name" value="PEPTIDE METHIONINE SULFOXIDE REDUCTASE 2"/>
    <property type="match status" value="1"/>
</dbReference>
<evidence type="ECO:0000256" key="3">
    <source>
        <dbReference type="ARBA" id="ARBA00022723"/>
    </source>
</evidence>
<evidence type="ECO:0000313" key="8">
    <source>
        <dbReference type="EMBL" id="PIP56489.1"/>
    </source>
</evidence>
<dbReference type="InterPro" id="IPR011057">
    <property type="entry name" value="Mss4-like_sf"/>
</dbReference>
<dbReference type="SUPFAM" id="SSF51316">
    <property type="entry name" value="Mss4-like"/>
    <property type="match status" value="1"/>
</dbReference>
<dbReference type="InterPro" id="IPR028427">
    <property type="entry name" value="Met_Sox_Rdtase_MsrB"/>
</dbReference>
<keyword evidence="4" id="KW-0862">Zinc</keyword>
<dbReference type="EC" id="1.8.4.12" evidence="2"/>
<dbReference type="AlphaFoldDB" id="A0A2H0BFZ1"/>
<sequence>MNTLTAEEKAVIIDKKIEKPFTGKYDDHWDNGIYVCRQCETPLYTSNSKFRAHCGWPSFDQEIRSAINRTPDPLFNRTEITCLRCGAHLGHVFEGEQLTETNVRHCVNSISLKFIPAEE</sequence>
<dbReference type="GO" id="GO:0033743">
    <property type="term" value="F:peptide-methionine (R)-S-oxide reductase activity"/>
    <property type="evidence" value="ECO:0007669"/>
    <property type="project" value="UniProtKB-EC"/>
</dbReference>
<evidence type="ECO:0000256" key="1">
    <source>
        <dbReference type="ARBA" id="ARBA00001947"/>
    </source>
</evidence>
<comment type="catalytic activity">
    <reaction evidence="6">
        <text>L-methionyl-[protein] + [thioredoxin]-disulfide + H2O = L-methionyl-(R)-S-oxide-[protein] + [thioredoxin]-dithiol</text>
        <dbReference type="Rhea" id="RHEA:24164"/>
        <dbReference type="Rhea" id="RHEA-COMP:10698"/>
        <dbReference type="Rhea" id="RHEA-COMP:10700"/>
        <dbReference type="Rhea" id="RHEA-COMP:12313"/>
        <dbReference type="Rhea" id="RHEA-COMP:12314"/>
        <dbReference type="ChEBI" id="CHEBI:15377"/>
        <dbReference type="ChEBI" id="CHEBI:16044"/>
        <dbReference type="ChEBI" id="CHEBI:29950"/>
        <dbReference type="ChEBI" id="CHEBI:45764"/>
        <dbReference type="ChEBI" id="CHEBI:50058"/>
        <dbReference type="EC" id="1.8.4.12"/>
    </reaction>
</comment>
<comment type="caution">
    <text evidence="8">The sequence shown here is derived from an EMBL/GenBank/DDBJ whole genome shotgun (WGS) entry which is preliminary data.</text>
</comment>
<feature type="domain" description="MsrB" evidence="7">
    <location>
        <begin position="1"/>
        <end position="117"/>
    </location>
</feature>
<dbReference type="Gene3D" id="2.170.150.20">
    <property type="entry name" value="Peptide methionine sulfoxide reductase"/>
    <property type="match status" value="1"/>
</dbReference>
<proteinExistence type="predicted"/>
<gene>
    <name evidence="8" type="primary">msrB</name>
    <name evidence="8" type="ORF">COX05_02755</name>
</gene>
<comment type="cofactor">
    <cofactor evidence="1">
        <name>Zn(2+)</name>
        <dbReference type="ChEBI" id="CHEBI:29105"/>
    </cofactor>
</comment>
<dbReference type="Pfam" id="PF01641">
    <property type="entry name" value="SelR"/>
    <property type="match status" value="1"/>
</dbReference>
<dbReference type="EMBL" id="PCSU01000047">
    <property type="protein sequence ID" value="PIP56489.1"/>
    <property type="molecule type" value="Genomic_DNA"/>
</dbReference>